<protein>
    <submittedName>
        <fullName evidence="1">Uncharacterized protein</fullName>
    </submittedName>
</protein>
<reference evidence="1 2" key="1">
    <citation type="submission" date="2014-02" db="EMBL/GenBank/DDBJ databases">
        <title>The genome sequence of Colletotrichum simmondsii CBS122122.</title>
        <authorList>
            <person name="Baroncelli R."/>
            <person name="Thon M.R."/>
        </authorList>
    </citation>
    <scope>NUCLEOTIDE SEQUENCE [LARGE SCALE GENOMIC DNA]</scope>
    <source>
        <strain evidence="1 2">CBS122122</strain>
    </source>
</reference>
<accession>A0A135TCU1</accession>
<comment type="caution">
    <text evidence="1">The sequence shown here is derived from an EMBL/GenBank/DDBJ whole genome shotgun (WGS) entry which is preliminary data.</text>
</comment>
<dbReference type="EMBL" id="JFBX01000203">
    <property type="protein sequence ID" value="KXH45949.1"/>
    <property type="molecule type" value="Genomic_DNA"/>
</dbReference>
<dbReference type="Proteomes" id="UP000070328">
    <property type="component" value="Unassembled WGS sequence"/>
</dbReference>
<sequence>MVKETAASTPSTQVQQGVNRLAWADESFGTTKLDDYHLPQTERRGHFYTFIAVLARSLSEKDYEVLFDKWSYILPEVAKTDTS</sequence>
<proteinExistence type="predicted"/>
<organism evidence="1 2">
    <name type="scientific">Colletotrichum simmondsii</name>
    <dbReference type="NCBI Taxonomy" id="703756"/>
    <lineage>
        <taxon>Eukaryota</taxon>
        <taxon>Fungi</taxon>
        <taxon>Dikarya</taxon>
        <taxon>Ascomycota</taxon>
        <taxon>Pezizomycotina</taxon>
        <taxon>Sordariomycetes</taxon>
        <taxon>Hypocreomycetidae</taxon>
        <taxon>Glomerellales</taxon>
        <taxon>Glomerellaceae</taxon>
        <taxon>Colletotrichum</taxon>
        <taxon>Colletotrichum acutatum species complex</taxon>
    </lineage>
</organism>
<gene>
    <name evidence="1" type="ORF">CSIM01_11212</name>
</gene>
<dbReference type="OrthoDB" id="5244662at2759"/>
<name>A0A135TCU1_9PEZI</name>
<keyword evidence="2" id="KW-1185">Reference proteome</keyword>
<evidence type="ECO:0000313" key="1">
    <source>
        <dbReference type="EMBL" id="KXH45949.1"/>
    </source>
</evidence>
<dbReference type="AlphaFoldDB" id="A0A135TCU1"/>
<evidence type="ECO:0000313" key="2">
    <source>
        <dbReference type="Proteomes" id="UP000070328"/>
    </source>
</evidence>